<keyword evidence="1" id="KW-0812">Transmembrane</keyword>
<dbReference type="InterPro" id="IPR021903">
    <property type="entry name" value="DUF3515"/>
</dbReference>
<dbReference type="AlphaFoldDB" id="A0A8J4DYH7"/>
<dbReference type="Proteomes" id="UP000612585">
    <property type="component" value="Unassembled WGS sequence"/>
</dbReference>
<organism evidence="2 3">
    <name type="scientific">Virgisporangium aurantiacum</name>
    <dbReference type="NCBI Taxonomy" id="175570"/>
    <lineage>
        <taxon>Bacteria</taxon>
        <taxon>Bacillati</taxon>
        <taxon>Actinomycetota</taxon>
        <taxon>Actinomycetes</taxon>
        <taxon>Micromonosporales</taxon>
        <taxon>Micromonosporaceae</taxon>
        <taxon>Virgisporangium</taxon>
    </lineage>
</organism>
<keyword evidence="3" id="KW-1185">Reference proteome</keyword>
<proteinExistence type="predicted"/>
<gene>
    <name evidence="2" type="ORF">Vau01_005830</name>
</gene>
<evidence type="ECO:0008006" key="4">
    <source>
        <dbReference type="Google" id="ProtNLM"/>
    </source>
</evidence>
<dbReference type="Pfam" id="PF12028">
    <property type="entry name" value="DUF3515"/>
    <property type="match status" value="1"/>
</dbReference>
<accession>A0A8J4DYH7</accession>
<evidence type="ECO:0000313" key="2">
    <source>
        <dbReference type="EMBL" id="GIJ53067.1"/>
    </source>
</evidence>
<evidence type="ECO:0000256" key="1">
    <source>
        <dbReference type="SAM" id="Phobius"/>
    </source>
</evidence>
<evidence type="ECO:0000313" key="3">
    <source>
        <dbReference type="Proteomes" id="UP000612585"/>
    </source>
</evidence>
<dbReference type="EMBL" id="BOPG01000004">
    <property type="protein sequence ID" value="GIJ53067.1"/>
    <property type="molecule type" value="Genomic_DNA"/>
</dbReference>
<keyword evidence="1" id="KW-1133">Transmembrane helix</keyword>
<keyword evidence="1" id="KW-0472">Membrane</keyword>
<feature type="transmembrane region" description="Helical" evidence="1">
    <location>
        <begin position="12"/>
        <end position="32"/>
    </location>
</feature>
<name>A0A8J4DYH7_9ACTN</name>
<comment type="caution">
    <text evidence="2">The sequence shown here is derived from an EMBL/GenBank/DDBJ whole genome shotgun (WGS) entry which is preliminary data.</text>
</comment>
<protein>
    <recommendedName>
        <fullName evidence="4">DUF3515 domain-containing protein</fullName>
    </recommendedName>
</protein>
<reference evidence="2" key="1">
    <citation type="submission" date="2021-01" db="EMBL/GenBank/DDBJ databases">
        <title>Whole genome shotgun sequence of Virgisporangium aurantiacum NBRC 16421.</title>
        <authorList>
            <person name="Komaki H."/>
            <person name="Tamura T."/>
        </authorList>
    </citation>
    <scope>NUCLEOTIDE SEQUENCE</scope>
    <source>
        <strain evidence="2">NBRC 16421</strain>
    </source>
</reference>
<sequence length="182" mass="19009">MADPDTRRAARIAAMIAIPVAVVAGVVAFQIMSPGEPAERNNPAASPKPVPSTPVEMAAPPLADRPAAVCRALLSKLPDHFGDLPRRPVTAGPEQNAAYGEPAVTVACGASAPTPPDGAQYFQIEGPCWYQDDPAGARRWSLQGREVPLVVMAPSGFLGQDLVDLAKPITEAIPEVKQVCKG</sequence>